<dbReference type="InterPro" id="IPR003879">
    <property type="entry name" value="Butyrophylin_SPRY"/>
</dbReference>
<dbReference type="SMART" id="SM00449">
    <property type="entry name" value="SPRY"/>
    <property type="match status" value="1"/>
</dbReference>
<dbReference type="InterPro" id="IPR013320">
    <property type="entry name" value="ConA-like_dom_sf"/>
</dbReference>
<dbReference type="GO" id="GO:0008270">
    <property type="term" value="F:zinc ion binding"/>
    <property type="evidence" value="ECO:0007669"/>
    <property type="project" value="UniProtKB-KW"/>
</dbReference>
<keyword evidence="2" id="KW-0863">Zinc-finger</keyword>
<dbReference type="InterPro" id="IPR043136">
    <property type="entry name" value="B30.2/SPRY_sf"/>
</dbReference>
<dbReference type="GeneTree" id="ENSGT01150000286922"/>
<dbReference type="InterPro" id="IPR051051">
    <property type="entry name" value="E3_ubiq-ligase_TRIM/RNF"/>
</dbReference>
<dbReference type="SUPFAM" id="SSF49899">
    <property type="entry name" value="Concanavalin A-like lectins/glucanases"/>
    <property type="match status" value="1"/>
</dbReference>
<protein>
    <recommendedName>
        <fullName evidence="4">B30.2/SPRY domain-containing protein</fullName>
    </recommendedName>
</protein>
<dbReference type="PANTHER" id="PTHR25465">
    <property type="entry name" value="B-BOX DOMAIN CONTAINING"/>
    <property type="match status" value="1"/>
</dbReference>
<evidence type="ECO:0000256" key="2">
    <source>
        <dbReference type="ARBA" id="ARBA00022771"/>
    </source>
</evidence>
<evidence type="ECO:0000259" key="4">
    <source>
        <dbReference type="PROSITE" id="PS50188"/>
    </source>
</evidence>
<dbReference type="PROSITE" id="PS50188">
    <property type="entry name" value="B302_SPRY"/>
    <property type="match status" value="1"/>
</dbReference>
<sequence length="241" mass="27337">MCCLLFTLVHSSTKWVILCLHVFYSEQVTVAYFSFAHFCRITNTSTQWKCETYVFSVSVTPKTPITSTVTLLHISDGCTGREVMRLNAHQPYPDHPERFDRPQLLCTDGLTGPCYWEVEWSGYVSIAVSYKGIKRRGHSDDCLFGLNSQSWSLDCSYSYSVLHNNTETFIPKDVVSNRVAVYVDHPAGTLSFYNIFLDSLIHLHTFNTTFTEPLYPGFGVWSHNSSVRIMKPGLPALVVPN</sequence>
<dbReference type="Pfam" id="PF00622">
    <property type="entry name" value="SPRY"/>
    <property type="match status" value="1"/>
</dbReference>
<organism evidence="5 6">
    <name type="scientific">Maylandia zebra</name>
    <name type="common">zebra mbuna</name>
    <dbReference type="NCBI Taxonomy" id="106582"/>
    <lineage>
        <taxon>Eukaryota</taxon>
        <taxon>Metazoa</taxon>
        <taxon>Chordata</taxon>
        <taxon>Craniata</taxon>
        <taxon>Vertebrata</taxon>
        <taxon>Euteleostomi</taxon>
        <taxon>Actinopterygii</taxon>
        <taxon>Neopterygii</taxon>
        <taxon>Teleostei</taxon>
        <taxon>Neoteleostei</taxon>
        <taxon>Acanthomorphata</taxon>
        <taxon>Ovalentaria</taxon>
        <taxon>Cichlomorphae</taxon>
        <taxon>Cichliformes</taxon>
        <taxon>Cichlidae</taxon>
        <taxon>African cichlids</taxon>
        <taxon>Pseudocrenilabrinae</taxon>
        <taxon>Haplochromini</taxon>
        <taxon>Maylandia</taxon>
        <taxon>Maylandia zebra complex</taxon>
    </lineage>
</organism>
<dbReference type="InterPro" id="IPR001870">
    <property type="entry name" value="B30.2/SPRY"/>
</dbReference>
<evidence type="ECO:0000313" key="5">
    <source>
        <dbReference type="Ensembl" id="ENSMZEP00005030957.1"/>
    </source>
</evidence>
<dbReference type="AlphaFoldDB" id="A0A3P9DA25"/>
<evidence type="ECO:0000256" key="1">
    <source>
        <dbReference type="ARBA" id="ARBA00022723"/>
    </source>
</evidence>
<dbReference type="Proteomes" id="UP000265160">
    <property type="component" value="Unplaced"/>
</dbReference>
<reference evidence="5" key="2">
    <citation type="submission" date="2025-09" db="UniProtKB">
        <authorList>
            <consortium name="Ensembl"/>
        </authorList>
    </citation>
    <scope>IDENTIFICATION</scope>
</reference>
<dbReference type="PANTHER" id="PTHR25465:SF14">
    <property type="entry name" value="E3 UBIQUITIN-PROTEIN LIGASE TRIM65"/>
    <property type="match status" value="1"/>
</dbReference>
<dbReference type="Gene3D" id="2.60.120.920">
    <property type="match status" value="1"/>
</dbReference>
<feature type="domain" description="B30.2/SPRY" evidence="4">
    <location>
        <begin position="37"/>
        <end position="236"/>
    </location>
</feature>
<proteinExistence type="predicted"/>
<accession>A0A3P9DA25</accession>
<dbReference type="Ensembl" id="ENSMZET00005031949.1">
    <property type="protein sequence ID" value="ENSMZEP00005030957.1"/>
    <property type="gene ID" value="ENSMZEG00005023073.1"/>
</dbReference>
<keyword evidence="6" id="KW-1185">Reference proteome</keyword>
<dbReference type="InterPro" id="IPR003877">
    <property type="entry name" value="SPRY_dom"/>
</dbReference>
<evidence type="ECO:0000313" key="6">
    <source>
        <dbReference type="Proteomes" id="UP000265160"/>
    </source>
</evidence>
<keyword evidence="1" id="KW-0479">Metal-binding</keyword>
<keyword evidence="3" id="KW-0862">Zinc</keyword>
<dbReference type="PRINTS" id="PR01407">
    <property type="entry name" value="BUTYPHLNCDUF"/>
</dbReference>
<name>A0A3P9DA25_9CICH</name>
<reference evidence="5" key="1">
    <citation type="submission" date="2025-08" db="UniProtKB">
        <authorList>
            <consortium name="Ensembl"/>
        </authorList>
    </citation>
    <scope>IDENTIFICATION</scope>
</reference>
<evidence type="ECO:0000256" key="3">
    <source>
        <dbReference type="ARBA" id="ARBA00022833"/>
    </source>
</evidence>